<sequence>MTPKQEIFRKQLLTKIHTHHAYKTIKENDAWEQWLDVRFSVKSCKDLSIKELSLVLDILNKRADDGVDFKQDFAGRNLLKDDLITQKQIEKIKALANALGWDDLKLIKFINRQCRVILLYLSYISKLSKKQGTSVITGLNAVLKHKKG</sequence>
<comment type="caution">
    <text evidence="1">The sequence shown here is derived from an EMBL/GenBank/DDBJ whole genome shotgun (WGS) entry which is preliminary data.</text>
</comment>
<reference evidence="1" key="1">
    <citation type="submission" date="2022-08" db="EMBL/GenBank/DDBJ databases">
        <authorList>
            <person name="Wang H."/>
        </authorList>
    </citation>
    <scope>NUCLEOTIDE SEQUENCE</scope>
    <source>
        <strain evidence="1">PS10</strain>
    </source>
</reference>
<proteinExistence type="predicted"/>
<dbReference type="InterPro" id="IPR009363">
    <property type="entry name" value="Phage_Mu_Gp16"/>
</dbReference>
<gene>
    <name evidence="1" type="ORF">NYG85_07855</name>
</gene>
<organism evidence="1 2">
    <name type="scientific">Campylobacter gastrosuis</name>
    <dbReference type="NCBI Taxonomy" id="2974576"/>
    <lineage>
        <taxon>Bacteria</taxon>
        <taxon>Pseudomonadati</taxon>
        <taxon>Campylobacterota</taxon>
        <taxon>Epsilonproteobacteria</taxon>
        <taxon>Campylobacterales</taxon>
        <taxon>Campylobacteraceae</taxon>
        <taxon>Campylobacter</taxon>
    </lineage>
</organism>
<reference evidence="1" key="2">
    <citation type="journal article" date="2023" name="Microorganisms">
        <title>Isolation and Genomic Characteristics of Cat-Borne Campylobacter felis sp. nov. and Sheep-Borne Campylobacter ovis sp. nov.</title>
        <authorList>
            <person name="Wang H."/>
            <person name="Li Y."/>
            <person name="Gu Y."/>
            <person name="Zhou G."/>
            <person name="Chen X."/>
            <person name="Zhang X."/>
            <person name="Shao Z."/>
            <person name="Zhang J."/>
            <person name="Zhang M."/>
        </authorList>
    </citation>
    <scope>NUCLEOTIDE SEQUENCE</scope>
    <source>
        <strain evidence="1">PS10</strain>
    </source>
</reference>
<dbReference type="Proteomes" id="UP001173801">
    <property type="component" value="Unassembled WGS sequence"/>
</dbReference>
<evidence type="ECO:0000313" key="1">
    <source>
        <dbReference type="EMBL" id="MDL0089277.1"/>
    </source>
</evidence>
<dbReference type="RefSeq" id="WP_284937936.1">
    <property type="nucleotide sequence ID" value="NZ_JANURM010000010.1"/>
</dbReference>
<dbReference type="Pfam" id="PF06252">
    <property type="entry name" value="GemA"/>
    <property type="match status" value="1"/>
</dbReference>
<protein>
    <submittedName>
        <fullName evidence="1">Regulatory protein GemA</fullName>
    </submittedName>
</protein>
<name>A0ABT7HQR6_9BACT</name>
<keyword evidence="2" id="KW-1185">Reference proteome</keyword>
<dbReference type="EMBL" id="JANURM010000010">
    <property type="protein sequence ID" value="MDL0089277.1"/>
    <property type="molecule type" value="Genomic_DNA"/>
</dbReference>
<evidence type="ECO:0000313" key="2">
    <source>
        <dbReference type="Proteomes" id="UP001173801"/>
    </source>
</evidence>
<accession>A0ABT7HQR6</accession>